<evidence type="ECO:0000313" key="3">
    <source>
        <dbReference type="EMBL" id="PFX17087.1"/>
    </source>
</evidence>
<dbReference type="Proteomes" id="UP000225706">
    <property type="component" value="Unassembled WGS sequence"/>
</dbReference>
<dbReference type="PROSITE" id="PS50878">
    <property type="entry name" value="RT_POL"/>
    <property type="match status" value="1"/>
</dbReference>
<keyword evidence="4" id="KW-1185">Reference proteome</keyword>
<evidence type="ECO:0000256" key="1">
    <source>
        <dbReference type="SAM" id="MobiDB-lite"/>
    </source>
</evidence>
<dbReference type="GO" id="GO:0003964">
    <property type="term" value="F:RNA-directed DNA polymerase activity"/>
    <property type="evidence" value="ECO:0007669"/>
    <property type="project" value="UniProtKB-KW"/>
</dbReference>
<keyword evidence="3" id="KW-0808">Transferase</keyword>
<dbReference type="Gene3D" id="3.30.70.270">
    <property type="match status" value="1"/>
</dbReference>
<comment type="caution">
    <text evidence="3">The sequence shown here is derived from an EMBL/GenBank/DDBJ whole genome shotgun (WGS) entry which is preliminary data.</text>
</comment>
<dbReference type="InterPro" id="IPR041577">
    <property type="entry name" value="RT_RNaseH_2"/>
</dbReference>
<dbReference type="Pfam" id="PF00078">
    <property type="entry name" value="RVT_1"/>
    <property type="match status" value="1"/>
</dbReference>
<gene>
    <name evidence="3" type="primary">RTase</name>
    <name evidence="3" type="ORF">AWC38_SpisGene18613</name>
</gene>
<dbReference type="SUPFAM" id="SSF56672">
    <property type="entry name" value="DNA/RNA polymerases"/>
    <property type="match status" value="2"/>
</dbReference>
<sequence>MFMGMLLSEKGIDPTAAPVKAVLEVEEPKRASDVRSFLGLANYSSGFIPHFATLSEPLRRLTSKETPFKFGPEEKKSFECLKQKMAEACTLAYFDKNTPTKIITDAGPVGLGAVLVQEQDNTWTRPGRENIADPLSHLLHKRVEPDNHQQYTEEYIRFVAVSATPTALKTREIEEDSADDEELKEYNDCLQHILDEHLGKTRAPDAGQAKVTAKLKGFQLHHKDRIGRSDGRILAFVNSSLQVKRREDLEETDLECLWLETCPFKSKRPLLIAGVYRPPSFKAADDKRLGKNIENGVKARDKLLVKARKSQAERDWNAFKRAKNTVTKQSYFKDKVTENRNNSRKLWNLIKCLSKDDEGAENSIKELVENKINISDKQSIAEILNSFFVDQPKKLVAALGLGSQTDPPTMTSISQGNSAFDLPRITQKRVVELLSSIPTHKATGDDGISAKILRIAAPAIAPSLTKLLNHCLSTQIFPNAWKITKVTPVFKGNGSRNEKNTYRPISVLPILSKVLEKHICEYLVNFLKENDLFHPLQSGFRESHSTETALIRLVDQLLFNLDNVKATGLVFIDYKKAFDLIDHNLLLSKLKALGVGEGSLPLFRDYLSGRRQYVNIDGHHSTQRTLTLGVPQGSILGPILFLVFINDLPATLQHSVADIYADDTTISYSTHYTTAPNDISVGLQTDIDEILNWSADNRMILNETKTKSMLVTGKRLAKKMEQSTLQLNVNSTELEQVNSHKLLGVTIDSQLTFDQHVENLCTKLSQRIAVLRKIRRFLPIDQRKLYYNAMIKQTMLYASTIWTSCSAENLQKVFKLQKHAAHVILGADTEANSVQLFRKLDWDPFFHEAKVNRQSKPRHQTPNTKQPTMQDKAEKIQETLGKSLKQIDTLIVVHCRTRKTRAPDAGQAKVTAKLKGNMAFTTIVACISSPAEKDQAVDLTLSRIQPFSTDEGHKICGVSNKKLPTPEKH</sequence>
<protein>
    <submittedName>
        <fullName evidence="3">Putative RNA-directed DNA polymerase from transposon BS</fullName>
    </submittedName>
</protein>
<dbReference type="FunFam" id="3.30.70.270:FF:000063">
    <property type="entry name" value="Zinc knuckle domaincontaining protein"/>
    <property type="match status" value="1"/>
</dbReference>
<dbReference type="Pfam" id="PF17919">
    <property type="entry name" value="RT_RNaseH_2"/>
    <property type="match status" value="1"/>
</dbReference>
<evidence type="ECO:0000259" key="2">
    <source>
        <dbReference type="PROSITE" id="PS50878"/>
    </source>
</evidence>
<evidence type="ECO:0000313" key="4">
    <source>
        <dbReference type="Proteomes" id="UP000225706"/>
    </source>
</evidence>
<proteinExistence type="predicted"/>
<keyword evidence="3" id="KW-0548">Nucleotidyltransferase</keyword>
<accession>A0A2B4RL57</accession>
<dbReference type="PANTHER" id="PTHR33332">
    <property type="entry name" value="REVERSE TRANSCRIPTASE DOMAIN-CONTAINING PROTEIN"/>
    <property type="match status" value="1"/>
</dbReference>
<keyword evidence="3" id="KW-0695">RNA-directed DNA polymerase</keyword>
<dbReference type="OrthoDB" id="5976521at2759"/>
<feature type="domain" description="Reverse transcriptase" evidence="2">
    <location>
        <begin position="470"/>
        <end position="747"/>
    </location>
</feature>
<dbReference type="CDD" id="cd01650">
    <property type="entry name" value="RT_nLTR_like"/>
    <property type="match status" value="1"/>
</dbReference>
<dbReference type="InterPro" id="IPR000477">
    <property type="entry name" value="RT_dom"/>
</dbReference>
<dbReference type="EMBL" id="LSMT01000498">
    <property type="protein sequence ID" value="PFX17087.1"/>
    <property type="molecule type" value="Genomic_DNA"/>
</dbReference>
<dbReference type="AlphaFoldDB" id="A0A2B4RL57"/>
<name>A0A2B4RL57_STYPI</name>
<reference evidence="4" key="1">
    <citation type="journal article" date="2017" name="bioRxiv">
        <title>Comparative analysis of the genomes of Stylophora pistillata and Acropora digitifera provides evidence for extensive differences between species of corals.</title>
        <authorList>
            <person name="Voolstra C.R."/>
            <person name="Li Y."/>
            <person name="Liew Y.J."/>
            <person name="Baumgarten S."/>
            <person name="Zoccola D."/>
            <person name="Flot J.-F."/>
            <person name="Tambutte S."/>
            <person name="Allemand D."/>
            <person name="Aranda M."/>
        </authorList>
    </citation>
    <scope>NUCLEOTIDE SEQUENCE [LARGE SCALE GENOMIC DNA]</scope>
</reference>
<organism evidence="3 4">
    <name type="scientific">Stylophora pistillata</name>
    <name type="common">Smooth cauliflower coral</name>
    <dbReference type="NCBI Taxonomy" id="50429"/>
    <lineage>
        <taxon>Eukaryota</taxon>
        <taxon>Metazoa</taxon>
        <taxon>Cnidaria</taxon>
        <taxon>Anthozoa</taxon>
        <taxon>Hexacorallia</taxon>
        <taxon>Scleractinia</taxon>
        <taxon>Astrocoeniina</taxon>
        <taxon>Pocilloporidae</taxon>
        <taxon>Stylophora</taxon>
    </lineage>
</organism>
<dbReference type="InterPro" id="IPR043128">
    <property type="entry name" value="Rev_trsase/Diguanyl_cyclase"/>
</dbReference>
<feature type="compositionally biased region" description="Polar residues" evidence="1">
    <location>
        <begin position="860"/>
        <end position="869"/>
    </location>
</feature>
<feature type="region of interest" description="Disordered" evidence="1">
    <location>
        <begin position="852"/>
        <end position="871"/>
    </location>
</feature>
<dbReference type="InterPro" id="IPR043502">
    <property type="entry name" value="DNA/RNA_pol_sf"/>
</dbReference>